<feature type="compositionally biased region" description="Low complexity" evidence="2">
    <location>
        <begin position="116"/>
        <end position="136"/>
    </location>
</feature>
<keyword evidence="3" id="KW-0472">Membrane</keyword>
<dbReference type="STRING" id="3818.A0A445E4M5"/>
<feature type="compositionally biased region" description="Polar residues" evidence="2">
    <location>
        <begin position="1532"/>
        <end position="1541"/>
    </location>
</feature>
<evidence type="ECO:0000259" key="4">
    <source>
        <dbReference type="Pfam" id="PF25029"/>
    </source>
</evidence>
<name>A0A445E4M5_ARAHY</name>
<dbReference type="GO" id="GO:0031507">
    <property type="term" value="P:heterochromatin formation"/>
    <property type="evidence" value="ECO:0007669"/>
    <property type="project" value="InterPro"/>
</dbReference>
<dbReference type="PANTHER" id="PTHR35116:SF2">
    <property type="entry name" value="ATP-DEPENDENT HELICASE FAMILY PROTEIN-RELATED"/>
    <property type="match status" value="1"/>
</dbReference>
<evidence type="ECO:0000256" key="3">
    <source>
        <dbReference type="SAM" id="Phobius"/>
    </source>
</evidence>
<dbReference type="PANTHER" id="PTHR35116">
    <property type="entry name" value="HELICASE PROTEIN MOM1"/>
    <property type="match status" value="1"/>
</dbReference>
<keyword evidence="6" id="KW-1185">Reference proteome</keyword>
<organism evidence="5 6">
    <name type="scientific">Arachis hypogaea</name>
    <name type="common">Peanut</name>
    <dbReference type="NCBI Taxonomy" id="3818"/>
    <lineage>
        <taxon>Eukaryota</taxon>
        <taxon>Viridiplantae</taxon>
        <taxon>Streptophyta</taxon>
        <taxon>Embryophyta</taxon>
        <taxon>Tracheophyta</taxon>
        <taxon>Spermatophyta</taxon>
        <taxon>Magnoliopsida</taxon>
        <taxon>eudicotyledons</taxon>
        <taxon>Gunneridae</taxon>
        <taxon>Pentapetalae</taxon>
        <taxon>rosids</taxon>
        <taxon>fabids</taxon>
        <taxon>Fabales</taxon>
        <taxon>Fabaceae</taxon>
        <taxon>Papilionoideae</taxon>
        <taxon>50 kb inversion clade</taxon>
        <taxon>dalbergioids sensu lato</taxon>
        <taxon>Dalbergieae</taxon>
        <taxon>Pterocarpus clade</taxon>
        <taxon>Arachis</taxon>
    </lineage>
</organism>
<feature type="region of interest" description="Disordered" evidence="2">
    <location>
        <begin position="705"/>
        <end position="769"/>
    </location>
</feature>
<feature type="compositionally biased region" description="Low complexity" evidence="2">
    <location>
        <begin position="1469"/>
        <end position="1480"/>
    </location>
</feature>
<feature type="region of interest" description="Disordered" evidence="2">
    <location>
        <begin position="56"/>
        <end position="356"/>
    </location>
</feature>
<feature type="region of interest" description="Disordered" evidence="2">
    <location>
        <begin position="1560"/>
        <end position="1589"/>
    </location>
</feature>
<keyword evidence="3" id="KW-0812">Transmembrane</keyword>
<dbReference type="EMBL" id="SDMP01000003">
    <property type="protein sequence ID" value="RYR70404.1"/>
    <property type="molecule type" value="Genomic_DNA"/>
</dbReference>
<gene>
    <name evidence="5" type="ORF">Ahy_A03g016897</name>
</gene>
<dbReference type="Gene3D" id="6.10.250.1310">
    <property type="match status" value="1"/>
</dbReference>
<evidence type="ECO:0000313" key="5">
    <source>
        <dbReference type="EMBL" id="RYR70404.1"/>
    </source>
</evidence>
<feature type="region of interest" description="Disordered" evidence="2">
    <location>
        <begin position="1075"/>
        <end position="1128"/>
    </location>
</feature>
<keyword evidence="1" id="KW-0175">Coiled coil</keyword>
<feature type="compositionally biased region" description="Basic and acidic residues" evidence="2">
    <location>
        <begin position="163"/>
        <end position="173"/>
    </location>
</feature>
<feature type="compositionally biased region" description="Polar residues" evidence="2">
    <location>
        <begin position="1111"/>
        <end position="1124"/>
    </location>
</feature>
<feature type="compositionally biased region" description="Basic and acidic residues" evidence="2">
    <location>
        <begin position="224"/>
        <end position="239"/>
    </location>
</feature>
<evidence type="ECO:0000313" key="6">
    <source>
        <dbReference type="Proteomes" id="UP000289738"/>
    </source>
</evidence>
<accession>A0A445E4M5</accession>
<dbReference type="InterPro" id="IPR056882">
    <property type="entry name" value="MOM1_dom"/>
</dbReference>
<feature type="region of interest" description="Disordered" evidence="2">
    <location>
        <begin position="1457"/>
        <end position="1547"/>
    </location>
</feature>
<feature type="compositionally biased region" description="Polar residues" evidence="2">
    <location>
        <begin position="727"/>
        <end position="739"/>
    </location>
</feature>
<evidence type="ECO:0000256" key="2">
    <source>
        <dbReference type="SAM" id="MobiDB-lite"/>
    </source>
</evidence>
<feature type="compositionally biased region" description="Polar residues" evidence="2">
    <location>
        <begin position="1562"/>
        <end position="1580"/>
    </location>
</feature>
<feature type="coiled-coil region" evidence="1">
    <location>
        <begin position="1300"/>
        <end position="1331"/>
    </location>
</feature>
<feature type="compositionally biased region" description="Basic and acidic residues" evidence="2">
    <location>
        <begin position="189"/>
        <end position="217"/>
    </location>
</feature>
<feature type="compositionally biased region" description="Polar residues" evidence="2">
    <location>
        <begin position="1211"/>
        <end position="1222"/>
    </location>
</feature>
<protein>
    <recommendedName>
        <fullName evidence="4">MOM1 alpha-helical domain-containing protein</fullName>
    </recommendedName>
</protein>
<proteinExistence type="predicted"/>
<reference evidence="5 6" key="1">
    <citation type="submission" date="2019-01" db="EMBL/GenBank/DDBJ databases">
        <title>Sequencing of cultivated peanut Arachis hypogaea provides insights into genome evolution and oil improvement.</title>
        <authorList>
            <person name="Chen X."/>
        </authorList>
    </citation>
    <scope>NUCLEOTIDE SEQUENCE [LARGE SCALE GENOMIC DNA]</scope>
    <source>
        <strain evidence="6">cv. Fuhuasheng</strain>
        <tissue evidence="5">Leaves</tissue>
    </source>
</reference>
<feature type="compositionally biased region" description="Acidic residues" evidence="2">
    <location>
        <begin position="151"/>
        <end position="162"/>
    </location>
</feature>
<dbReference type="Pfam" id="PF25029">
    <property type="entry name" value="MOM1"/>
    <property type="match status" value="1"/>
</dbReference>
<evidence type="ECO:0000256" key="1">
    <source>
        <dbReference type="SAM" id="Coils"/>
    </source>
</evidence>
<feature type="compositionally biased region" description="Polar residues" evidence="2">
    <location>
        <begin position="320"/>
        <end position="337"/>
    </location>
</feature>
<feature type="transmembrane region" description="Helical" evidence="3">
    <location>
        <begin position="34"/>
        <end position="50"/>
    </location>
</feature>
<feature type="region of interest" description="Disordered" evidence="2">
    <location>
        <begin position="1192"/>
        <end position="1237"/>
    </location>
</feature>
<keyword evidence="3" id="KW-1133">Transmembrane helix</keyword>
<feature type="compositionally biased region" description="Polar residues" evidence="2">
    <location>
        <begin position="1075"/>
        <end position="1100"/>
    </location>
</feature>
<sequence>MTIDDRCLRHQHPLTPPFPSEAKKERKARNFEELFLLLNVVVVVIVVPFPRSTRDTLSMKTVPTTPIARNRRSERLEKKTPPPSSAAPAPARGSSDLKKVEKSASVVPTPLRRSGRLSSSGSPSKGSNSKSFGSCSTEEKRKCVKRLRAQEEEEEEMEEGSEKEERAGSDSKVNRKRLHARVYRASLKSKGDFCGESNKMDKSTQEGDKDSGNKMENDSVVPSGDDKAKEMIAESRFSDPVEDLLLENNVAPSGATTDEARLASESNQSGCRGEETSETVVSRNTKRSQSRLSGPPEGLSEKNASSAAPQSAAQSDHSDCNGNETSPIRNSVFNESLIQKRVSHDRGENLIPSKRKGTMVDMHSDVSATSVDDENCNLAVAADPSKLCGSTGGTNGPCSKRIRRISLSDVQSDQRKLISNVDQLSPGVDGVRLSSRDKEGKSQGNDAEYIRKQQRCLILLLKPEIAKLCELLLLPDDVKKMADSCLQYVLNNRQICTKPVSILQAFQLSLCWTAASLLKHKLDFEASIKLAKQHLNFTCKKEMVDEIYSMLLGLREEILSHICGIIDSSKAPESSNRVYSYSEVAPVVDSANKDTPESTKEIPECENQEGNIHLMLQEEKQKLKAAMEKEKTEFERRVKLQWAAIRCCSPNDVTRSEKLKLFTSEYEKRVRELNRQHEIRLKDLEAKQLKSLQKPNIVEAISRPGSEVGLSKSPDNSVAFPADTLSKPWNSREQCSGGATSAEDEAQGSEKVSCESRNGEICDQETSDVPNGEAALSMCKFSNLNDDQDEVPPSLNSQSSSEHVPCLPTTSMVNCKEATVADESNVSINVETPNLPSSDEGIASLNLRSPQNHAYSLNELCLQSSEKSAQTCKAVEGNGSNNAVSQNSRLTDERIAAGTTVGVPDREAHVDMLGTVSDSHCPENITAVNPSSSMQQIPDGVVNVLDLEELYRPCVTDGNAITILNQPSSEKQNHDGLSSSTIPAGEITIEVPETALEASIVVSDRELSVEILSSPLNQTSVGAFGQSNTTPLPTTPSLPQQIPDAILPCMPDGQISAELSETNHEVAECQLTETVNTSTTSDQQEGVVTMTENTSVQETAISRPVDITEPLEQSQPTSSVQSLPDTDRAREVQNSLVSGPVDIVLDNQSDNSSQVLEPQEQVQQLPALELLPSNQDLSHLPLAAGVEHQQTNGDTVHSHHLESSSEVSNEAVGQQSSTSELVSHSHHDVQTASNLGLVSSIPGGVRAQSSDSRNLSTSSGVNTLHIQTAGTSASGIVPPISRDPLKNELDRIRRLGEKNMKNHEDAKLQLNSDYEKELAELRRKYEVKFRDAEVVFQQQKMELDTYYKTVLLNQALAEAFRIKNHSASGKSGMQKDASFTQQLLQFITQRSASRPPQVGSPSRGPIGRSHAVAPPPPRLAYNTTGVFSSVPARSPHPHPMPSPSVNFEASGEIRAPAPHLQPYRPSTPVPASGTGTGTVPPGMPTHPALGNISLNPVSLPSQPPLQLPRHHQPDPHRGLSPVTSGGLPPANLSANNQSDKNAPNILPRLSQLASLDLMTRLGSGSNRRPPNASVQATSSDVVCLSDDDE</sequence>
<feature type="compositionally biased region" description="Basic and acidic residues" evidence="2">
    <location>
        <begin position="71"/>
        <end position="80"/>
    </location>
</feature>
<comment type="caution">
    <text evidence="5">The sequence shown here is derived from an EMBL/GenBank/DDBJ whole genome shotgun (WGS) entry which is preliminary data.</text>
</comment>
<feature type="compositionally biased region" description="Low complexity" evidence="2">
    <location>
        <begin position="304"/>
        <end position="315"/>
    </location>
</feature>
<dbReference type="InterPro" id="IPR039322">
    <property type="entry name" value="MOM1"/>
</dbReference>
<feature type="region of interest" description="Disordered" evidence="2">
    <location>
        <begin position="1388"/>
        <end position="1443"/>
    </location>
</feature>
<feature type="domain" description="MOM1 alpha-helical" evidence="4">
    <location>
        <begin position="452"/>
        <end position="571"/>
    </location>
</feature>
<dbReference type="Proteomes" id="UP000289738">
    <property type="component" value="Chromosome A03"/>
</dbReference>